<dbReference type="Gene3D" id="2.60.40.1120">
    <property type="entry name" value="Carboxypeptidase-like, regulatory domain"/>
    <property type="match status" value="1"/>
</dbReference>
<evidence type="ECO:0000259" key="8">
    <source>
        <dbReference type="Pfam" id="PF25183"/>
    </source>
</evidence>
<keyword evidence="6" id="KW-0998">Cell outer membrane</keyword>
<dbReference type="InterPro" id="IPR036942">
    <property type="entry name" value="Beta-barrel_TonB_sf"/>
</dbReference>
<keyword evidence="2" id="KW-0813">Transport</keyword>
<dbReference type="EMBL" id="FNCQ01000001">
    <property type="protein sequence ID" value="SDG18219.1"/>
    <property type="molecule type" value="Genomic_DNA"/>
</dbReference>
<keyword evidence="9" id="KW-0645">Protease</keyword>
<dbReference type="InterPro" id="IPR008969">
    <property type="entry name" value="CarboxyPept-like_regulatory"/>
</dbReference>
<keyword evidence="10" id="KW-1185">Reference proteome</keyword>
<dbReference type="InterPro" id="IPR039426">
    <property type="entry name" value="TonB-dep_rcpt-like"/>
</dbReference>
<protein>
    <submittedName>
        <fullName evidence="9">Carboxypeptidase regulatory-like domain-containing protein</fullName>
    </submittedName>
</protein>
<evidence type="ECO:0000256" key="7">
    <source>
        <dbReference type="SAM" id="SignalP"/>
    </source>
</evidence>
<dbReference type="GO" id="GO:0015344">
    <property type="term" value="F:siderophore uptake transmembrane transporter activity"/>
    <property type="evidence" value="ECO:0007669"/>
    <property type="project" value="TreeGrafter"/>
</dbReference>
<keyword evidence="7" id="KW-0732">Signal</keyword>
<feature type="signal peptide" evidence="7">
    <location>
        <begin position="1"/>
        <end position="21"/>
    </location>
</feature>
<dbReference type="InterPro" id="IPR057601">
    <property type="entry name" value="Oar-like_b-barrel"/>
</dbReference>
<evidence type="ECO:0000256" key="3">
    <source>
        <dbReference type="ARBA" id="ARBA00022452"/>
    </source>
</evidence>
<feature type="domain" description="TonB-dependent transporter Oar-like beta-barrel" evidence="8">
    <location>
        <begin position="234"/>
        <end position="297"/>
    </location>
</feature>
<dbReference type="InterPro" id="IPR037066">
    <property type="entry name" value="Plug_dom_sf"/>
</dbReference>
<dbReference type="Pfam" id="PF13620">
    <property type="entry name" value="CarboxypepD_reg"/>
    <property type="match status" value="1"/>
</dbReference>
<evidence type="ECO:0000256" key="4">
    <source>
        <dbReference type="ARBA" id="ARBA00022692"/>
    </source>
</evidence>
<dbReference type="GO" id="GO:0044718">
    <property type="term" value="P:siderophore transmembrane transport"/>
    <property type="evidence" value="ECO:0007669"/>
    <property type="project" value="TreeGrafter"/>
</dbReference>
<dbReference type="Gene3D" id="2.170.130.10">
    <property type="entry name" value="TonB-dependent receptor, plug domain"/>
    <property type="match status" value="1"/>
</dbReference>
<keyword evidence="3" id="KW-1134">Transmembrane beta strand</keyword>
<feature type="domain" description="TonB-dependent transporter Oar-like beta-barrel" evidence="8">
    <location>
        <begin position="345"/>
        <end position="1053"/>
    </location>
</feature>
<dbReference type="GO" id="GO:0004180">
    <property type="term" value="F:carboxypeptidase activity"/>
    <property type="evidence" value="ECO:0007669"/>
    <property type="project" value="UniProtKB-KW"/>
</dbReference>
<proteinExistence type="predicted"/>
<accession>A0A1G7S6V8</accession>
<dbReference type="GO" id="GO:0009279">
    <property type="term" value="C:cell outer membrane"/>
    <property type="evidence" value="ECO:0007669"/>
    <property type="project" value="UniProtKB-SubCell"/>
</dbReference>
<evidence type="ECO:0000256" key="1">
    <source>
        <dbReference type="ARBA" id="ARBA00004571"/>
    </source>
</evidence>
<dbReference type="Gene3D" id="2.40.170.20">
    <property type="entry name" value="TonB-dependent receptor, beta-barrel domain"/>
    <property type="match status" value="1"/>
</dbReference>
<dbReference type="AlphaFoldDB" id="A0A1G7S6V8"/>
<evidence type="ECO:0000256" key="5">
    <source>
        <dbReference type="ARBA" id="ARBA00023136"/>
    </source>
</evidence>
<dbReference type="SUPFAM" id="SSF56935">
    <property type="entry name" value="Porins"/>
    <property type="match status" value="1"/>
</dbReference>
<keyword evidence="9" id="KW-0378">Hydrolase</keyword>
<dbReference type="STRING" id="645274.SAMN04487901_101202"/>
<name>A0A1G7S6V8_9BACT</name>
<dbReference type="Pfam" id="PF25183">
    <property type="entry name" value="OMP_b-brl_4"/>
    <property type="match status" value="2"/>
</dbReference>
<dbReference type="RefSeq" id="WP_091813761.1">
    <property type="nucleotide sequence ID" value="NZ_FNCQ01000001.1"/>
</dbReference>
<dbReference type="PANTHER" id="PTHR30069:SF46">
    <property type="entry name" value="OAR PROTEIN"/>
    <property type="match status" value="1"/>
</dbReference>
<feature type="chain" id="PRO_5011534812" evidence="7">
    <location>
        <begin position="22"/>
        <end position="1102"/>
    </location>
</feature>
<keyword evidence="9" id="KW-0121">Carboxypeptidase</keyword>
<evidence type="ECO:0000256" key="2">
    <source>
        <dbReference type="ARBA" id="ARBA00022448"/>
    </source>
</evidence>
<dbReference type="SUPFAM" id="SSF49464">
    <property type="entry name" value="Carboxypeptidase regulatory domain-like"/>
    <property type="match status" value="1"/>
</dbReference>
<keyword evidence="5" id="KW-0472">Membrane</keyword>
<reference evidence="10" key="1">
    <citation type="submission" date="2016-10" db="EMBL/GenBank/DDBJ databases">
        <authorList>
            <person name="Varghese N."/>
            <person name="Submissions S."/>
        </authorList>
    </citation>
    <scope>NUCLEOTIDE SEQUENCE [LARGE SCALE GENOMIC DNA]</scope>
    <source>
        <strain evidence="10">BP1-148</strain>
    </source>
</reference>
<dbReference type="PANTHER" id="PTHR30069">
    <property type="entry name" value="TONB-DEPENDENT OUTER MEMBRANE RECEPTOR"/>
    <property type="match status" value="1"/>
</dbReference>
<dbReference type="Proteomes" id="UP000198779">
    <property type="component" value="Unassembled WGS sequence"/>
</dbReference>
<keyword evidence="4" id="KW-0812">Transmembrane</keyword>
<evidence type="ECO:0000313" key="9">
    <source>
        <dbReference type="EMBL" id="SDG18219.1"/>
    </source>
</evidence>
<evidence type="ECO:0000256" key="6">
    <source>
        <dbReference type="ARBA" id="ARBA00023237"/>
    </source>
</evidence>
<sequence>MQKKLFFLVALMLTMTLSVVAQVTTSSMTGKVSMEGSNEEIIGASVQAVHEPSGTRYTAVTNVNGRFTIQGMRTGGPYAVTVSYIGHQTKTMKGITLQLGETYNLNVSLSENSNDLAEVVVSGKASKFSAEKTGASTNINNEQLMMMPSLDRSLATVAKLSPYSGGGMNLAGADPRSTNFTIDGANFNNSFGLTSDLPGGGTPISIDAIEEMQVVIAPFDVRQTNFIGGGINAVTKSGTNEFKGTVYGFYRDKSMRGNKINGQDLGTRATDTKKTYGFTLGGPILKNKLFFFVNYEKELTPKEVVQYRAREDGETPGGMVSRTTKTDMERVANFLRTQYGYDPGSYTDFPAEDTNEKFLARLDWNITDAHHLALRYNKTKVEDWRPTNAMSSDVSLYGGTKFNLGRISASSMAYSNSLYYFHNDVESFSADLNSRFGQKASNQLLFTHTFQDDSRGTPSSNFPFIDILYDGAYEPYISAGYELFSYNNGVKTKTTNITDNFTLYMGSHKLTAGARFEHIYADNSYLRNGTGYYRFKSVDDFLNMKAPDAVAFTYGYDGISDPTSAVRYNQIGLYLQDEWQATNRLKLTYGLRADNIIFDDQDIARNNKIYARDFGGYHIDTGRWPESKWQLSPRVGFTWDVFGDKSLKVRGGSGLFLGRFPLVYLTNMPQNAAMFQFNYAAGYTATGTAAENLERTTPIDIDAKLQGLAGKLLGVNDLKNYFEVPLTNADHVDAKSMTGVSNDFKMPQVWKSSIAIDYQLPVSFPFTVTGEFIYNKSINAVYMDNINIKDDDPSSMQHFNGADSRIKYTSNDFYYTPNSSYYAVMLKNTSKGYGYTANITLNAEPVKNLKLMAAYTRTESQEVSGLPGQNAVSTWTSTLSAEGPNSTKLHRSNYVTPDQVMASVNYYIPAKVSSSFLLGTHVSLFYKAYSAGNLSYFYSNDMNGDGVSMDLMYIPANDNEIQFKSEADRVAFWRFVEQDDYLSSHKGQYAEAYAARAPWLHRIDLHLAEDFQLTIGKTKHKLQASLDLINLGNLINSEWGVPKIAQVCNYGQILKYEGVDATNTPIFSMNKVNGKYPTQTWDTSMSYSNCWKMQIGLKYFFN</sequence>
<gene>
    <name evidence="9" type="ORF">SAMN04487901_101202</name>
</gene>
<organism evidence="9 10">
    <name type="scientific">Prevotella communis</name>
    <dbReference type="NCBI Taxonomy" id="2913614"/>
    <lineage>
        <taxon>Bacteria</taxon>
        <taxon>Pseudomonadati</taxon>
        <taxon>Bacteroidota</taxon>
        <taxon>Bacteroidia</taxon>
        <taxon>Bacteroidales</taxon>
        <taxon>Prevotellaceae</taxon>
        <taxon>Prevotella</taxon>
    </lineage>
</organism>
<comment type="subcellular location">
    <subcellularLocation>
        <location evidence="1">Cell outer membrane</location>
        <topology evidence="1">Multi-pass membrane protein</topology>
    </subcellularLocation>
</comment>
<evidence type="ECO:0000313" key="10">
    <source>
        <dbReference type="Proteomes" id="UP000198779"/>
    </source>
</evidence>